<comment type="caution">
    <text evidence="6">The sequence shown here is derived from an EMBL/GenBank/DDBJ whole genome shotgun (WGS) entry which is preliminary data.</text>
</comment>
<dbReference type="GO" id="GO:0019239">
    <property type="term" value="F:deaminase activity"/>
    <property type="evidence" value="ECO:0007669"/>
    <property type="project" value="TreeGrafter"/>
</dbReference>
<dbReference type="Pfam" id="PF01979">
    <property type="entry name" value="Amidohydro_1"/>
    <property type="match status" value="1"/>
</dbReference>
<dbReference type="Gene3D" id="3.20.20.140">
    <property type="entry name" value="Metal-dependent hydrolases"/>
    <property type="match status" value="1"/>
</dbReference>
<reference evidence="6 7" key="1">
    <citation type="submission" date="2024-02" db="EMBL/GenBank/DDBJ databases">
        <title>De novo assembly and annotation of 12 fungi associated with fruit tree decline syndrome in Ontario, Canada.</title>
        <authorList>
            <person name="Sulman M."/>
            <person name="Ellouze W."/>
            <person name="Ilyukhin E."/>
        </authorList>
    </citation>
    <scope>NUCLEOTIDE SEQUENCE [LARGE SCALE GENOMIC DNA]</scope>
    <source>
        <strain evidence="6 7">M11/M66-122</strain>
    </source>
</reference>
<name>A0AAN9UKF8_9PEZI</name>
<evidence type="ECO:0000313" key="6">
    <source>
        <dbReference type="EMBL" id="KAK7749098.1"/>
    </source>
</evidence>
<proteinExistence type="predicted"/>
<dbReference type="PANTHER" id="PTHR11271">
    <property type="entry name" value="GUANINE DEAMINASE"/>
    <property type="match status" value="1"/>
</dbReference>
<keyword evidence="2" id="KW-0479">Metal-binding</keyword>
<dbReference type="SUPFAM" id="SSF51338">
    <property type="entry name" value="Composite domain of metallo-dependent hydrolases"/>
    <property type="match status" value="2"/>
</dbReference>
<organism evidence="6 7">
    <name type="scientific">Diatrype stigma</name>
    <dbReference type="NCBI Taxonomy" id="117547"/>
    <lineage>
        <taxon>Eukaryota</taxon>
        <taxon>Fungi</taxon>
        <taxon>Dikarya</taxon>
        <taxon>Ascomycota</taxon>
        <taxon>Pezizomycotina</taxon>
        <taxon>Sordariomycetes</taxon>
        <taxon>Xylariomycetidae</taxon>
        <taxon>Xylariales</taxon>
        <taxon>Diatrypaceae</taxon>
        <taxon>Diatrype</taxon>
    </lineage>
</organism>
<protein>
    <recommendedName>
        <fullName evidence="5">Amidohydrolase-related domain-containing protein</fullName>
    </recommendedName>
</protein>
<dbReference type="InterPro" id="IPR006680">
    <property type="entry name" value="Amidohydro-rel"/>
</dbReference>
<dbReference type="InterPro" id="IPR051607">
    <property type="entry name" value="Metallo-dep_hydrolases"/>
</dbReference>
<comment type="cofactor">
    <cofactor evidence="1">
        <name>Zn(2+)</name>
        <dbReference type="ChEBI" id="CHEBI:29105"/>
    </cofactor>
</comment>
<dbReference type="EMBL" id="JAKJXP020000079">
    <property type="protein sequence ID" value="KAK7749098.1"/>
    <property type="molecule type" value="Genomic_DNA"/>
</dbReference>
<evidence type="ECO:0000313" key="7">
    <source>
        <dbReference type="Proteomes" id="UP001320420"/>
    </source>
</evidence>
<evidence type="ECO:0000256" key="3">
    <source>
        <dbReference type="ARBA" id="ARBA00022801"/>
    </source>
</evidence>
<dbReference type="InterPro" id="IPR011059">
    <property type="entry name" value="Metal-dep_hydrolase_composite"/>
</dbReference>
<dbReference type="PANTHER" id="PTHR11271:SF37">
    <property type="entry name" value="FAMILY PROTEIN, PUTATIVE (AFU_ORTHOLOGUE AFUA_4G00460)-RELATED"/>
    <property type="match status" value="1"/>
</dbReference>
<dbReference type="GO" id="GO:0046872">
    <property type="term" value="F:metal ion binding"/>
    <property type="evidence" value="ECO:0007669"/>
    <property type="project" value="UniProtKB-KW"/>
</dbReference>
<dbReference type="AlphaFoldDB" id="A0AAN9UKF8"/>
<dbReference type="Proteomes" id="UP001320420">
    <property type="component" value="Unassembled WGS sequence"/>
</dbReference>
<dbReference type="GO" id="GO:0005829">
    <property type="term" value="C:cytosol"/>
    <property type="evidence" value="ECO:0007669"/>
    <property type="project" value="TreeGrafter"/>
</dbReference>
<dbReference type="Gene3D" id="2.30.40.10">
    <property type="entry name" value="Urease, subunit C, domain 1"/>
    <property type="match status" value="1"/>
</dbReference>
<dbReference type="InterPro" id="IPR032466">
    <property type="entry name" value="Metal_Hydrolase"/>
</dbReference>
<feature type="domain" description="Amidohydrolase-related" evidence="5">
    <location>
        <begin position="80"/>
        <end position="430"/>
    </location>
</feature>
<accession>A0AAN9UKF8</accession>
<evidence type="ECO:0000256" key="4">
    <source>
        <dbReference type="ARBA" id="ARBA00022833"/>
    </source>
</evidence>
<sequence length="507" mass="55164">MYTVLGFWAGFAILQWARLVAGAILLSGGTIIAWDTETELPQVIRNGSLLIEGDNITSISDSAPWDIPADTEYVDCTDKIITPGFIDTHRHGWQTVFKTLGSNTTLTEYFSRYGEYAAAPVFTADDVYISQLAGLYEALNAGVTTTLDHAHHIWSPATAQAGLQASIDSGARVFWAYTLHNTTTNFTFAEQVKNWRDLFANTTSDTTTVAIAYDGWSSGPAEEIKAVTSLIRDNNVSVVTAHGLGGPWCYGNDPEAFQRAGILDSDTPVVISHASFLTAKGAQLLRTTNQYISITPESEMHYGHGQPTGHLIQDQASIGVDTHFTYSTDILTQTRLWLQTVRSRFYSTVNEAWAVPANNPMSVGQAFRLATRSGGLALRRPDLGVLTPGARADVVVWDGRSPALLGWTDPVAAVILHASVADIEHVVVNGVFRKRDRRLLVGEGGEGGGYAAVQDRFLESARRIQAVMKNTPLPVLEGAYQSGYDYHRVPESDVLRGQGTGYGPSYM</sequence>
<dbReference type="SUPFAM" id="SSF51556">
    <property type="entry name" value="Metallo-dependent hydrolases"/>
    <property type="match status" value="1"/>
</dbReference>
<keyword evidence="3" id="KW-0378">Hydrolase</keyword>
<evidence type="ECO:0000256" key="1">
    <source>
        <dbReference type="ARBA" id="ARBA00001947"/>
    </source>
</evidence>
<gene>
    <name evidence="6" type="ORF">SLS62_008493</name>
</gene>
<keyword evidence="4" id="KW-0862">Zinc</keyword>
<evidence type="ECO:0000256" key="2">
    <source>
        <dbReference type="ARBA" id="ARBA00022723"/>
    </source>
</evidence>
<evidence type="ECO:0000259" key="5">
    <source>
        <dbReference type="Pfam" id="PF01979"/>
    </source>
</evidence>
<keyword evidence="7" id="KW-1185">Reference proteome</keyword>